<protein>
    <submittedName>
        <fullName evidence="1">Uncharacterized protein</fullName>
    </submittedName>
</protein>
<gene>
    <name evidence="1" type="ORF">EUBDOL_02073</name>
</gene>
<comment type="caution">
    <text evidence="1">The sequence shown here is derived from an EMBL/GenBank/DDBJ whole genome shotgun (WGS) entry which is preliminary data.</text>
</comment>
<dbReference type="EMBL" id="ABAW02000025">
    <property type="protein sequence ID" value="EDP10059.1"/>
    <property type="molecule type" value="Genomic_DNA"/>
</dbReference>
<evidence type="ECO:0000313" key="2">
    <source>
        <dbReference type="Proteomes" id="UP000004090"/>
    </source>
</evidence>
<dbReference type="STRING" id="428127.EUBDOL_02073"/>
<dbReference type="RefSeq" id="WP_004800715.1">
    <property type="nucleotide sequence ID" value="NZ_DS483478.1"/>
</dbReference>
<reference evidence="1 2" key="1">
    <citation type="submission" date="2007-09" db="EMBL/GenBank/DDBJ databases">
        <title>Draft genome sequence of Eubacterium dolichum (DSM 3991).</title>
        <authorList>
            <person name="Sudarsanam P."/>
            <person name="Ley R."/>
            <person name="Guruge J."/>
            <person name="Turnbaugh P.J."/>
            <person name="Mahowald M."/>
            <person name="Liep D."/>
            <person name="Gordon J."/>
        </authorList>
    </citation>
    <scope>NUCLEOTIDE SEQUENCE [LARGE SCALE GENOMIC DNA]</scope>
    <source>
        <strain evidence="1 2">DSM 3991</strain>
    </source>
</reference>
<dbReference type="GeneID" id="92794489"/>
<dbReference type="HOGENOM" id="CLU_2897450_0_0_9"/>
<proteinExistence type="predicted"/>
<organism evidence="1 2">
    <name type="scientific">Amedibacillus dolichus DSM 3991</name>
    <dbReference type="NCBI Taxonomy" id="428127"/>
    <lineage>
        <taxon>Bacteria</taxon>
        <taxon>Bacillati</taxon>
        <taxon>Bacillota</taxon>
        <taxon>Erysipelotrichia</taxon>
        <taxon>Erysipelotrichales</taxon>
        <taxon>Erysipelotrichaceae</taxon>
        <taxon>Amedibacillus</taxon>
    </lineage>
</organism>
<sequence>MEDESVLGSLVRYDILFVADIPKSDKQQMINIEIQMNDRPRIPVAKASGILLQSIDRTPERI</sequence>
<dbReference type="AlphaFoldDB" id="A8RES8"/>
<reference evidence="1 2" key="2">
    <citation type="submission" date="2007-09" db="EMBL/GenBank/DDBJ databases">
        <authorList>
            <person name="Fulton L."/>
            <person name="Clifton S."/>
            <person name="Fulton B."/>
            <person name="Xu J."/>
            <person name="Minx P."/>
            <person name="Pepin K.H."/>
            <person name="Johnson M."/>
            <person name="Thiruvilangam P."/>
            <person name="Bhonagiri V."/>
            <person name="Nash W.E."/>
            <person name="Mardis E.R."/>
            <person name="Wilson R.K."/>
        </authorList>
    </citation>
    <scope>NUCLEOTIDE SEQUENCE [LARGE SCALE GENOMIC DNA]</scope>
    <source>
        <strain evidence="1 2">DSM 3991</strain>
    </source>
</reference>
<evidence type="ECO:0000313" key="1">
    <source>
        <dbReference type="EMBL" id="EDP10059.1"/>
    </source>
</evidence>
<dbReference type="Proteomes" id="UP000004090">
    <property type="component" value="Unassembled WGS sequence"/>
</dbReference>
<name>A8RES8_9FIRM</name>
<accession>A8RES8</accession>